<dbReference type="PANTHER" id="PTHR36456:SF1">
    <property type="entry name" value="UPF0232 PROTEIN SCO3875"/>
    <property type="match status" value="1"/>
</dbReference>
<accession>A0A0U1NKM7</accession>
<dbReference type="Pfam" id="PF05258">
    <property type="entry name" value="DciA"/>
    <property type="match status" value="1"/>
</dbReference>
<keyword evidence="2" id="KW-1185">Reference proteome</keyword>
<dbReference type="RefSeq" id="WP_048598663.1">
    <property type="nucleotide sequence ID" value="NZ_CBFHGK010000002.1"/>
</dbReference>
<dbReference type="PANTHER" id="PTHR36456">
    <property type="entry name" value="UPF0232 PROTEIN SCO3875"/>
    <property type="match status" value="1"/>
</dbReference>
<dbReference type="InterPro" id="IPR007922">
    <property type="entry name" value="DciA-like"/>
</dbReference>
<evidence type="ECO:0000313" key="2">
    <source>
        <dbReference type="Proteomes" id="UP000048949"/>
    </source>
</evidence>
<dbReference type="STRING" id="282199.GCA_001049735_01324"/>
<dbReference type="EMBL" id="CVQV01000005">
    <property type="protein sequence ID" value="CRK75281.1"/>
    <property type="molecule type" value="Genomic_DNA"/>
</dbReference>
<dbReference type="InterPro" id="IPR010593">
    <property type="entry name" value="DUF1159"/>
</dbReference>
<reference evidence="1 2" key="1">
    <citation type="submission" date="2015-04" db="EMBL/GenBank/DDBJ databases">
        <authorList>
            <person name="Syromyatnikov M.Y."/>
            <person name="Popov V.N."/>
        </authorList>
    </citation>
    <scope>NUCLEOTIDE SEQUENCE [LARGE SCALE GENOMIC DNA]</scope>
    <source>
        <strain evidence="1 2">CECT 5292</strain>
    </source>
</reference>
<gene>
    <name evidence="1" type="ORF">NIG5292_01325</name>
</gene>
<dbReference type="AlphaFoldDB" id="A0A0U1NKM7"/>
<dbReference type="PIRSF" id="PIRSF032064">
    <property type="entry name" value="UCP032064"/>
    <property type="match status" value="1"/>
</dbReference>
<organism evidence="1 2">
    <name type="scientific">Nereida ignava</name>
    <dbReference type="NCBI Taxonomy" id="282199"/>
    <lineage>
        <taxon>Bacteria</taxon>
        <taxon>Pseudomonadati</taxon>
        <taxon>Pseudomonadota</taxon>
        <taxon>Alphaproteobacteria</taxon>
        <taxon>Rhodobacterales</taxon>
        <taxon>Roseobacteraceae</taxon>
        <taxon>Nereida</taxon>
    </lineage>
</organism>
<proteinExistence type="predicted"/>
<sequence length="168" mass="18130">MRRYSTTKGFKTTSSLLQKRIRNASESRGFAQARLLTHWEEIVGADIAQCAVPIEVKFGRGFGGTLTILTTGAHASLLQMQVPQIQDKVNACYGYNAIAKIRITQTAPTGFNQGRVQFGASQATKAQPPAEVTKAADNVVSDVADDGLRLALAALGANVMHKSKRKNR</sequence>
<protein>
    <submittedName>
        <fullName evidence="1">Zn-ribbon-containing, possibly RNA-binding protein and truncated derivatives</fullName>
    </submittedName>
</protein>
<name>A0A0U1NKM7_9RHOB</name>
<dbReference type="OrthoDB" id="7160947at2"/>
<dbReference type="Proteomes" id="UP000048949">
    <property type="component" value="Unassembled WGS sequence"/>
</dbReference>
<evidence type="ECO:0000313" key="1">
    <source>
        <dbReference type="EMBL" id="CRK75281.1"/>
    </source>
</evidence>